<dbReference type="EMBL" id="KT982363">
    <property type="protein sequence ID" value="AOR51192.1"/>
    <property type="molecule type" value="Genomic_DNA"/>
</dbReference>
<dbReference type="AlphaFoldDB" id="A0A1C9U4Y6"/>
<reference evidence="1" key="1">
    <citation type="journal article" date="2016" name="Sci. Rep.">
        <title>Triclosan Resistome from Metagenome Reveals Diverse Enoyl Acyl Carrier Protein Reductases and Selective Enrichment of Triclosan Resistance Genes.</title>
        <authorList>
            <person name="Khan R."/>
            <person name="Kong H.G."/>
            <person name="Jung Y.H."/>
            <person name="Choi J."/>
            <person name="Baek K.Y."/>
            <person name="Hwang E.C."/>
            <person name="Lee S.W."/>
        </authorList>
    </citation>
    <scope>NUCLEOTIDE SEQUENCE</scope>
</reference>
<proteinExistence type="predicted"/>
<dbReference type="Gene3D" id="3.40.50.720">
    <property type="entry name" value="NAD(P)-binding Rossmann-like Domain"/>
    <property type="match status" value="1"/>
</dbReference>
<protein>
    <submittedName>
        <fullName evidence="1">Epimerase</fullName>
    </submittedName>
</protein>
<accession>A0A1C9U4Y6</accession>
<organism evidence="1">
    <name type="scientific">uncultured bacterium pAM1</name>
    <dbReference type="NCBI Taxonomy" id="1781153"/>
    <lineage>
        <taxon>Bacteria</taxon>
        <taxon>environmental samples</taxon>
    </lineage>
</organism>
<name>A0A1C9U4Y6_9BACT</name>
<evidence type="ECO:0000313" key="1">
    <source>
        <dbReference type="EMBL" id="AOR51192.1"/>
    </source>
</evidence>
<dbReference type="PANTHER" id="PTHR14097">
    <property type="entry name" value="OXIDOREDUCTASE HTATIP2"/>
    <property type="match status" value="1"/>
</dbReference>
<dbReference type="SUPFAM" id="SSF51735">
    <property type="entry name" value="NAD(P)-binding Rossmann-fold domains"/>
    <property type="match status" value="1"/>
</dbReference>
<dbReference type="InterPro" id="IPR036291">
    <property type="entry name" value="NAD(P)-bd_dom_sf"/>
</dbReference>
<dbReference type="PANTHER" id="PTHR14097:SF8">
    <property type="entry name" value="NAD(P)-BINDING DOMAIN-CONTAINING PROTEIN"/>
    <property type="match status" value="1"/>
</dbReference>
<sequence>MKINAIILGATGMVGEGVLHIALRSDDVSSVLVIGRRPCGVTHPKLREILHPNLFDITPIKDQLRGYTACYFCLGVSSLGKSEEEYRRTTYDLTMHIASVLAPANPDMTFCYVSGSGTDETEQGRLRWARVKGKTENDLRTLPFKQTYAFRPGFIKPMAGMKNTMSFAKPLGTLYPLLRFLMPSFVCTLEDLGKAMIAVTLRSYPKPVLENIDITAAAAQHY</sequence>